<evidence type="ECO:0000256" key="1">
    <source>
        <dbReference type="ARBA" id="ARBA00004684"/>
    </source>
</evidence>
<comment type="caution">
    <text evidence="3">The sequence shown here is derived from an EMBL/GenBank/DDBJ whole genome shotgun (WGS) entry which is preliminary data.</text>
</comment>
<evidence type="ECO:0000313" key="4">
    <source>
        <dbReference type="Proteomes" id="UP000320531"/>
    </source>
</evidence>
<dbReference type="InterPro" id="IPR008949">
    <property type="entry name" value="Isoprenoid_synthase_dom_sf"/>
</dbReference>
<dbReference type="SUPFAM" id="SSF48576">
    <property type="entry name" value="Terpenoid synthases"/>
    <property type="match status" value="1"/>
</dbReference>
<proteinExistence type="predicted"/>
<dbReference type="PROSITE" id="PS01045">
    <property type="entry name" value="SQUALEN_PHYTOEN_SYN_2"/>
    <property type="match status" value="1"/>
</dbReference>
<accession>A0A558GGH4</accession>
<dbReference type="GO" id="GO:0051996">
    <property type="term" value="F:squalene synthase [NAD(P)H] activity"/>
    <property type="evidence" value="ECO:0007669"/>
    <property type="project" value="InterPro"/>
</dbReference>
<organism evidence="3 4">
    <name type="scientific">Corynebacterium aurimucosum</name>
    <dbReference type="NCBI Taxonomy" id="169292"/>
    <lineage>
        <taxon>Bacteria</taxon>
        <taxon>Bacillati</taxon>
        <taxon>Actinomycetota</taxon>
        <taxon>Actinomycetes</taxon>
        <taxon>Mycobacteriales</taxon>
        <taxon>Corynebacteriaceae</taxon>
        <taxon>Corynebacterium</taxon>
    </lineage>
</organism>
<dbReference type="EMBL" id="VMTY01000053">
    <property type="protein sequence ID" value="TVU55969.1"/>
    <property type="molecule type" value="Genomic_DNA"/>
</dbReference>
<dbReference type="AlphaFoldDB" id="A0A558GGH4"/>
<dbReference type="SFLD" id="SFLDG01212">
    <property type="entry name" value="Phytoene_synthase_like"/>
    <property type="match status" value="1"/>
</dbReference>
<dbReference type="InterPro" id="IPR002060">
    <property type="entry name" value="Squ/phyt_synthse"/>
</dbReference>
<comment type="pathway">
    <text evidence="1">Carotenoid biosynthesis; phytoene biosynthesis.</text>
</comment>
<evidence type="ECO:0000313" key="3">
    <source>
        <dbReference type="EMBL" id="TVU55969.1"/>
    </source>
</evidence>
<dbReference type="Pfam" id="PF00494">
    <property type="entry name" value="SQS_PSY"/>
    <property type="match status" value="1"/>
</dbReference>
<protein>
    <submittedName>
        <fullName evidence="3">Phytoene/squalene synthase family protein</fullName>
    </submittedName>
</protein>
<dbReference type="Gene3D" id="1.10.600.10">
    <property type="entry name" value="Farnesyl Diphosphate Synthase"/>
    <property type="match status" value="1"/>
</dbReference>
<dbReference type="GO" id="GO:0004311">
    <property type="term" value="F:geranylgeranyl diphosphate synthase activity"/>
    <property type="evidence" value="ECO:0007669"/>
    <property type="project" value="InterPro"/>
</dbReference>
<name>A0A558GGH4_9CORY</name>
<dbReference type="InterPro" id="IPR019845">
    <property type="entry name" value="Squalene/phytoene_synthase_CS"/>
</dbReference>
<dbReference type="PANTHER" id="PTHR31480">
    <property type="entry name" value="BIFUNCTIONAL LYCOPENE CYCLASE/PHYTOENE SYNTHASE"/>
    <property type="match status" value="1"/>
</dbReference>
<dbReference type="CDD" id="cd00683">
    <property type="entry name" value="Trans_IPPS_HH"/>
    <property type="match status" value="1"/>
</dbReference>
<dbReference type="InterPro" id="IPR033904">
    <property type="entry name" value="Trans_IPPS_HH"/>
</dbReference>
<dbReference type="InterPro" id="IPR044843">
    <property type="entry name" value="Trans_IPPS_bact-type"/>
</dbReference>
<gene>
    <name evidence="3" type="ORF">FQK23_11205</name>
</gene>
<keyword evidence="2" id="KW-0808">Transferase</keyword>
<dbReference type="Proteomes" id="UP000320531">
    <property type="component" value="Unassembled WGS sequence"/>
</dbReference>
<reference evidence="3 4" key="1">
    <citation type="submission" date="2019-07" db="EMBL/GenBank/DDBJ databases">
        <title>Draft genome of C. aurimucosum strain 14-2523.</title>
        <authorList>
            <person name="Pacheco L.G.C."/>
            <person name="Aguiar E.R.G.R."/>
            <person name="Navas J."/>
            <person name="Santos C.S."/>
            <person name="Rocha D.J.P.G."/>
        </authorList>
    </citation>
    <scope>NUCLEOTIDE SEQUENCE [LARGE SCALE GENOMIC DNA]</scope>
    <source>
        <strain evidence="3 4">14-2523</strain>
    </source>
</reference>
<dbReference type="UniPathway" id="UPA00799"/>
<evidence type="ECO:0000256" key="2">
    <source>
        <dbReference type="ARBA" id="ARBA00022679"/>
    </source>
</evidence>
<dbReference type="SFLD" id="SFLDS00005">
    <property type="entry name" value="Isoprenoid_Synthase_Type_I"/>
    <property type="match status" value="1"/>
</dbReference>
<dbReference type="SFLD" id="SFLDG01018">
    <property type="entry name" value="Squalene/Phytoene_Synthase_Lik"/>
    <property type="match status" value="1"/>
</dbReference>
<sequence length="285" mass="31196">MRASLSALEHYDRCAEAAAAQIMRHYSTSFSLATRLLSPRVRVDIRNLYAMVRTADEIVDAGLDLQDAAELLDAYETSVRAAPSQRFHSDPIVHAYALSARRCGFSDEHVAQFFSSMRCDLTRTSHTAESFKTYVRGSAEVIGLLCLDTFYAGAPRPEGIEEGAERLGSAFQKINFLRDLHEDSAELGRAYFPTLREPDKLDEETKAAIIADIREDLAHARTAMDLLPLSSRVGVAAAAALFTELTDLLDATPAHEIMTTRVSVPAARKAVLISRAAAHAARSKG</sequence>
<dbReference type="GO" id="GO:0016117">
    <property type="term" value="P:carotenoid biosynthetic process"/>
    <property type="evidence" value="ECO:0007669"/>
    <property type="project" value="UniProtKB-ARBA"/>
</dbReference>